<gene>
    <name evidence="6" type="ORF">FOE78_11850</name>
</gene>
<dbReference type="RefSeq" id="WP_143986468.1">
    <property type="nucleotide sequence ID" value="NZ_CP041692.1"/>
</dbReference>
<evidence type="ECO:0000313" key="7">
    <source>
        <dbReference type="Proteomes" id="UP000319263"/>
    </source>
</evidence>
<dbReference type="KEGG" id="mik:FOE78_11850"/>
<dbReference type="GO" id="GO:0016709">
    <property type="term" value="F:oxidoreductase activity, acting on paired donors, with incorporation or reduction of molecular oxygen, NAD(P)H as one donor, and incorporation of one atom of oxygen"/>
    <property type="evidence" value="ECO:0007669"/>
    <property type="project" value="UniProtKB-ARBA"/>
</dbReference>
<evidence type="ECO:0000256" key="4">
    <source>
        <dbReference type="SAM" id="MobiDB-lite"/>
    </source>
</evidence>
<reference evidence="6 7" key="1">
    <citation type="submission" date="2019-07" db="EMBL/GenBank/DDBJ databases">
        <title>Microlunatus dokdonensis sp. nov. isolated from the rhizospheric soil of the wild plant Elymus tsukushiensis.</title>
        <authorList>
            <person name="Ghim S.-Y."/>
            <person name="Hwang Y.-J."/>
            <person name="Son J.-S."/>
            <person name="Shin J.-H."/>
        </authorList>
    </citation>
    <scope>NUCLEOTIDE SEQUENCE [LARGE SCALE GENOMIC DNA]</scope>
    <source>
        <strain evidence="6 7">KUDC0627</strain>
    </source>
</reference>
<feature type="domain" description="FAD-binding" evidence="5">
    <location>
        <begin position="26"/>
        <end position="379"/>
    </location>
</feature>
<dbReference type="EMBL" id="CP041692">
    <property type="protein sequence ID" value="QDP96505.1"/>
    <property type="molecule type" value="Genomic_DNA"/>
</dbReference>
<protein>
    <recommendedName>
        <fullName evidence="5">FAD-binding domain-containing protein</fullName>
    </recommendedName>
</protein>
<feature type="compositionally biased region" description="Basic and acidic residues" evidence="4">
    <location>
        <begin position="393"/>
        <end position="421"/>
    </location>
</feature>
<dbReference type="Gene3D" id="3.50.50.60">
    <property type="entry name" value="FAD/NAD(P)-binding domain"/>
    <property type="match status" value="1"/>
</dbReference>
<accession>A0A516PZA0</accession>
<dbReference type="Pfam" id="PF01494">
    <property type="entry name" value="FAD_binding_3"/>
    <property type="match status" value="1"/>
</dbReference>
<comment type="cofactor">
    <cofactor evidence="1">
        <name>FAD</name>
        <dbReference type="ChEBI" id="CHEBI:57692"/>
    </cofactor>
</comment>
<dbReference type="AlphaFoldDB" id="A0A516PZA0"/>
<sequence>MNQLSTIEPVADPAERAAGDVPFEHVPVLIVGAGLSGLSTATFLGVHGAPALVIERHPSTSTAPKARGQMPTVMEALKIADIDDAVREAGFDLHEPMEIVIGRTVAGEPLQTLLQSFDFDLSAITAAGMGMAGQERTEAILARRATELGAEIRFNTELVSVDLRDDGVLAVLRDVVTGSQRRVFADYVVASDGWRTGLRDVAGIGVHGHGSVSQWMSLVFRADLGDVFDREFGLVYLQNPELHGGAGVFGTTDDAGRYIFSFGFDAATEGPDDFDHDFCVEQIRIGMGMPELDVRLDDVAETEFAHRLADRYSAGRILLVGDAAHVMPPTGGQGGNTAVLDGFSLGWKLAAVVNGQAGPGLLDSHDLERRPYGEMIADWQYQNLLHRMTPGGAEKHGAGEHGADRRSDDDHGDVDHDRGEQDGAGDNNEIGMMFGYRVVGGAVCLEPDDDHQQFENGFLPTGRPGSRVPQLWLTNDGVRTSIIDRLGRSFVIITASVDWREAAAHATAELGLPIEVVVVDDRQLDDHETSWTDRYGIGENGATLIRPDLFVGWRTAAPASPASTEELIKALSTVLSR</sequence>
<name>A0A516PZA0_9ACTN</name>
<dbReference type="Pfam" id="PF21274">
    <property type="entry name" value="Rng_hyd_C"/>
    <property type="match status" value="1"/>
</dbReference>
<organism evidence="6 7">
    <name type="scientific">Microlunatus elymi</name>
    <dbReference type="NCBI Taxonomy" id="2596828"/>
    <lineage>
        <taxon>Bacteria</taxon>
        <taxon>Bacillati</taxon>
        <taxon>Actinomycetota</taxon>
        <taxon>Actinomycetes</taxon>
        <taxon>Propionibacteriales</taxon>
        <taxon>Propionibacteriaceae</taxon>
        <taxon>Microlunatus</taxon>
    </lineage>
</organism>
<feature type="region of interest" description="Disordered" evidence="4">
    <location>
        <begin position="390"/>
        <end position="429"/>
    </location>
</feature>
<dbReference type="PANTHER" id="PTHR43004">
    <property type="entry name" value="TRK SYSTEM POTASSIUM UPTAKE PROTEIN"/>
    <property type="match status" value="1"/>
</dbReference>
<dbReference type="Gene3D" id="3.40.30.120">
    <property type="match status" value="1"/>
</dbReference>
<keyword evidence="7" id="KW-1185">Reference proteome</keyword>
<dbReference type="InterPro" id="IPR002938">
    <property type="entry name" value="FAD-bd"/>
</dbReference>
<dbReference type="PANTHER" id="PTHR43004:SF19">
    <property type="entry name" value="BINDING MONOOXYGENASE, PUTATIVE (JCVI)-RELATED"/>
    <property type="match status" value="1"/>
</dbReference>
<evidence type="ECO:0000313" key="6">
    <source>
        <dbReference type="EMBL" id="QDP96505.1"/>
    </source>
</evidence>
<evidence type="ECO:0000256" key="3">
    <source>
        <dbReference type="ARBA" id="ARBA00022827"/>
    </source>
</evidence>
<dbReference type="Gene3D" id="3.30.9.10">
    <property type="entry name" value="D-Amino Acid Oxidase, subunit A, domain 2"/>
    <property type="match status" value="1"/>
</dbReference>
<evidence type="ECO:0000256" key="2">
    <source>
        <dbReference type="ARBA" id="ARBA00022630"/>
    </source>
</evidence>
<dbReference type="SUPFAM" id="SSF51905">
    <property type="entry name" value="FAD/NAD(P)-binding domain"/>
    <property type="match status" value="1"/>
</dbReference>
<dbReference type="PRINTS" id="PR00420">
    <property type="entry name" value="RNGMNOXGNASE"/>
</dbReference>
<dbReference type="InterPro" id="IPR036188">
    <property type="entry name" value="FAD/NAD-bd_sf"/>
</dbReference>
<keyword evidence="2" id="KW-0285">Flavoprotein</keyword>
<keyword evidence="3" id="KW-0274">FAD</keyword>
<dbReference type="GO" id="GO:0071949">
    <property type="term" value="F:FAD binding"/>
    <property type="evidence" value="ECO:0007669"/>
    <property type="project" value="InterPro"/>
</dbReference>
<dbReference type="OrthoDB" id="3713951at2"/>
<evidence type="ECO:0000256" key="1">
    <source>
        <dbReference type="ARBA" id="ARBA00001974"/>
    </source>
</evidence>
<dbReference type="InterPro" id="IPR050641">
    <property type="entry name" value="RIFMO-like"/>
</dbReference>
<proteinExistence type="predicted"/>
<evidence type="ECO:0000259" key="5">
    <source>
        <dbReference type="Pfam" id="PF01494"/>
    </source>
</evidence>
<dbReference type="Proteomes" id="UP000319263">
    <property type="component" value="Chromosome"/>
</dbReference>